<keyword evidence="10" id="KW-0489">Methyltransferase</keyword>
<dbReference type="Gene3D" id="6.10.250.90">
    <property type="match status" value="1"/>
</dbReference>
<name>A0A9W8HUZ9_9FUNG</name>
<evidence type="ECO:0000256" key="1">
    <source>
        <dbReference type="ARBA" id="ARBA00004123"/>
    </source>
</evidence>
<feature type="coiled-coil region" evidence="8">
    <location>
        <begin position="135"/>
        <end position="510"/>
    </location>
</feature>
<keyword evidence="4" id="KW-0132">Cell division</keyword>
<protein>
    <recommendedName>
        <fullName evidence="3">Spindle assembly checkpoint component MAD1</fullName>
    </recommendedName>
</protein>
<accession>A0A9W8HUZ9</accession>
<keyword evidence="5" id="KW-0498">Mitosis</keyword>
<keyword evidence="7" id="KW-0131">Cell cycle</keyword>
<feature type="coiled-coil region" evidence="8">
    <location>
        <begin position="591"/>
        <end position="632"/>
    </location>
</feature>
<dbReference type="EMBL" id="JANBUO010000478">
    <property type="protein sequence ID" value="KAJ2803817.1"/>
    <property type="molecule type" value="Genomic_DNA"/>
</dbReference>
<evidence type="ECO:0000256" key="2">
    <source>
        <dbReference type="ARBA" id="ARBA00008029"/>
    </source>
</evidence>
<evidence type="ECO:0000256" key="6">
    <source>
        <dbReference type="ARBA" id="ARBA00023242"/>
    </source>
</evidence>
<feature type="region of interest" description="Disordered" evidence="9">
    <location>
        <begin position="1"/>
        <end position="40"/>
    </location>
</feature>
<dbReference type="GO" id="GO:0032259">
    <property type="term" value="P:methylation"/>
    <property type="evidence" value="ECO:0007669"/>
    <property type="project" value="UniProtKB-KW"/>
</dbReference>
<evidence type="ECO:0000256" key="7">
    <source>
        <dbReference type="ARBA" id="ARBA00023306"/>
    </source>
</evidence>
<evidence type="ECO:0000256" key="5">
    <source>
        <dbReference type="ARBA" id="ARBA00022776"/>
    </source>
</evidence>
<dbReference type="GO" id="GO:0051315">
    <property type="term" value="P:attachment of mitotic spindle microtubules to kinetochore"/>
    <property type="evidence" value="ECO:0007669"/>
    <property type="project" value="TreeGrafter"/>
</dbReference>
<evidence type="ECO:0000313" key="10">
    <source>
        <dbReference type="EMBL" id="KAJ2803817.1"/>
    </source>
</evidence>
<evidence type="ECO:0000256" key="9">
    <source>
        <dbReference type="SAM" id="MobiDB-lite"/>
    </source>
</evidence>
<dbReference type="GO" id="GO:0000776">
    <property type="term" value="C:kinetochore"/>
    <property type="evidence" value="ECO:0007669"/>
    <property type="project" value="TreeGrafter"/>
</dbReference>
<keyword evidence="6" id="KW-0539">Nucleus</keyword>
<dbReference type="SUPFAM" id="SSF75704">
    <property type="entry name" value="Mitotic arrest deficient-like 1, Mad1"/>
    <property type="match status" value="1"/>
</dbReference>
<keyword evidence="8" id="KW-0175">Coiled coil</keyword>
<dbReference type="Gene3D" id="3.30.457.60">
    <property type="match status" value="1"/>
</dbReference>
<proteinExistence type="inferred from homology"/>
<comment type="subcellular location">
    <subcellularLocation>
        <location evidence="1">Nucleus</location>
    </subcellularLocation>
</comment>
<gene>
    <name evidence="10" type="primary">MAD1</name>
    <name evidence="10" type="ORF">H4R20_002746</name>
</gene>
<evidence type="ECO:0000256" key="3">
    <source>
        <dbReference type="ARBA" id="ARBA00022019"/>
    </source>
</evidence>
<dbReference type="GO" id="GO:0051301">
    <property type="term" value="P:cell division"/>
    <property type="evidence" value="ECO:0007669"/>
    <property type="project" value="UniProtKB-KW"/>
</dbReference>
<evidence type="ECO:0000313" key="11">
    <source>
        <dbReference type="Proteomes" id="UP001140094"/>
    </source>
</evidence>
<keyword evidence="11" id="KW-1185">Reference proteome</keyword>
<feature type="coiled-coil region" evidence="8">
    <location>
        <begin position="713"/>
        <end position="740"/>
    </location>
</feature>
<dbReference type="PANTHER" id="PTHR23168:SF0">
    <property type="entry name" value="MITOTIC SPINDLE ASSEMBLY CHECKPOINT PROTEIN MAD1"/>
    <property type="match status" value="1"/>
</dbReference>
<dbReference type="Pfam" id="PF05557">
    <property type="entry name" value="MAD"/>
    <property type="match status" value="1"/>
</dbReference>
<dbReference type="OrthoDB" id="331602at2759"/>
<evidence type="ECO:0000256" key="8">
    <source>
        <dbReference type="SAM" id="Coils"/>
    </source>
</evidence>
<evidence type="ECO:0000256" key="4">
    <source>
        <dbReference type="ARBA" id="ARBA00022618"/>
    </source>
</evidence>
<keyword evidence="10" id="KW-0808">Transferase</keyword>
<dbReference type="GO" id="GO:0007094">
    <property type="term" value="P:mitotic spindle assembly checkpoint signaling"/>
    <property type="evidence" value="ECO:0007669"/>
    <property type="project" value="InterPro"/>
</dbReference>
<dbReference type="Proteomes" id="UP001140094">
    <property type="component" value="Unassembled WGS sequence"/>
</dbReference>
<reference evidence="10" key="1">
    <citation type="submission" date="2022-07" db="EMBL/GenBank/DDBJ databases">
        <title>Phylogenomic reconstructions and comparative analyses of Kickxellomycotina fungi.</title>
        <authorList>
            <person name="Reynolds N.K."/>
            <person name="Stajich J.E."/>
            <person name="Barry K."/>
            <person name="Grigoriev I.V."/>
            <person name="Crous P."/>
            <person name="Smith M.E."/>
        </authorList>
    </citation>
    <scope>NUCLEOTIDE SEQUENCE</scope>
    <source>
        <strain evidence="10">NRRL 1565</strain>
    </source>
</reference>
<dbReference type="GO" id="GO:0072686">
    <property type="term" value="C:mitotic spindle"/>
    <property type="evidence" value="ECO:0007669"/>
    <property type="project" value="TreeGrafter"/>
</dbReference>
<comment type="similarity">
    <text evidence="2">Belongs to the MAD1 family.</text>
</comment>
<dbReference type="GO" id="GO:0008168">
    <property type="term" value="F:methyltransferase activity"/>
    <property type="evidence" value="ECO:0007669"/>
    <property type="project" value="UniProtKB-KW"/>
</dbReference>
<dbReference type="GO" id="GO:0005635">
    <property type="term" value="C:nuclear envelope"/>
    <property type="evidence" value="ECO:0007669"/>
    <property type="project" value="TreeGrafter"/>
</dbReference>
<sequence length="847" mass="95748">MLPSGGEGRAYGETPAARTERNARQAHNQSAALLPPSTAIRSRFRSITERPPAMTTVRGTKRFMIDDSPNGIGSARGSAYTQQPSWLAGLETPVRGVSAQSGASLADTILQPQRLFSYGSPPSGSADAPSPARSILEANQRESEAAGRLETLRRESERAKFELRQVEMERERDREEAQRVRQKLEADVLAQTRRVEKLERDRRWLFEQEDRLAEQRRTIEAELAAQRKKHQAQSDEISAAMHELKQRLDEANRSLRSARAEHAERLEAQRQRTAAAEETIARLRAQLDGDKNKGATDDASLQYTVDTLRREMRGKDQDIEELQQRLKQLMGIEDASDTASPSRSRVAQLERDLREQCAYIKAVEQQNRKLVGEVSRLSDTAGKYEKERETAYALQAKVQRLEAQQEGRAEMEAQLAAMQQEREQWSRVLNDTSGESRLDSPYAVAKTVASQRHTIRMLESKVATLQENAESADENLQSTARDVQLYRQECARLEKEAADERQRATQLEHSKQHAVREAEFLRTQLHSYDREEEELMGGNYDRHKAERIRQLEQFIDEQRAWISAAQPGTATKVEATSPPSAATDGVSTALLQGYREDAESKQRELEEVKTEHQHLLRRFEELEKEAARLEHQVGCGLGYDPRKTRILQLIDNPSAQDYAIRSEKLKALAAENEALLERIRHLEKSNGTIEGDGNSDTLSDDATGAGSAFFHTIDNLRSENQNLTRQLEDSAKLISRYKKEWKKKAAELREVVYLILGYRVDFMSNGSVRFTSMYAAGVDQSFVFTSGDDDQGVMRLSGGGSKTYLKGLTNDIRYWVQERGSIPGFLATVTLQNFEAQADQNAQQQQQ</sequence>
<dbReference type="AlphaFoldDB" id="A0A9W8HUZ9"/>
<dbReference type="InterPro" id="IPR008672">
    <property type="entry name" value="Mad1"/>
</dbReference>
<organism evidence="10 11">
    <name type="scientific">Coemansia guatemalensis</name>
    <dbReference type="NCBI Taxonomy" id="2761395"/>
    <lineage>
        <taxon>Eukaryota</taxon>
        <taxon>Fungi</taxon>
        <taxon>Fungi incertae sedis</taxon>
        <taxon>Zoopagomycota</taxon>
        <taxon>Kickxellomycotina</taxon>
        <taxon>Kickxellomycetes</taxon>
        <taxon>Kickxellales</taxon>
        <taxon>Kickxellaceae</taxon>
        <taxon>Coemansia</taxon>
    </lineage>
</organism>
<comment type="caution">
    <text evidence="10">The sequence shown here is derived from an EMBL/GenBank/DDBJ whole genome shotgun (WGS) entry which is preliminary data.</text>
</comment>
<dbReference type="PANTHER" id="PTHR23168">
    <property type="entry name" value="MITOTIC SPINDLE ASSEMBLY CHECKPOINT PROTEIN MAD1 MITOTIC ARREST DEFICIENT-LIKE PROTEIN 1"/>
    <property type="match status" value="1"/>
</dbReference>